<evidence type="ECO:0000313" key="1">
    <source>
        <dbReference type="EMBL" id="TFY57998.1"/>
    </source>
</evidence>
<protein>
    <submittedName>
        <fullName evidence="1">Uncharacterized protein</fullName>
    </submittedName>
</protein>
<keyword evidence="2" id="KW-1185">Reference proteome</keyword>
<dbReference type="EMBL" id="SEOQ01000710">
    <property type="protein sequence ID" value="TFY57998.1"/>
    <property type="molecule type" value="Genomic_DNA"/>
</dbReference>
<sequence length="269" mass="29932">MYASRRRPSNISLRRGIWSEDVARPQGDGMRSAGPIALLGGSESESSNCSQYFSPAFRPSNMNDVDPNRRRQSKIKLLVVTNCSEDTIRKLLPVALYPPSMHPDDAKWPVSILSETLTNQTEKVVPTQTEDELKAVEPFANLPECLLPALHSEPPHLDYGFPISKQQLITFSRLNDARKGVSENPEPFFPSGEPKTRTFRGAYMYLSSEIDCSVNFRDVWNAAPGEEGYVLSFCDNYHARTRSQVVKLEHAGASPPTPSILDLGLTYTG</sequence>
<evidence type="ECO:0000313" key="2">
    <source>
        <dbReference type="Proteomes" id="UP000298327"/>
    </source>
</evidence>
<reference evidence="1 2" key="1">
    <citation type="submission" date="2019-02" db="EMBL/GenBank/DDBJ databases">
        <title>Genome sequencing of the rare red list fungi Dentipellis fragilis.</title>
        <authorList>
            <person name="Buettner E."/>
            <person name="Kellner H."/>
        </authorList>
    </citation>
    <scope>NUCLEOTIDE SEQUENCE [LARGE SCALE GENOMIC DNA]</scope>
    <source>
        <strain evidence="1 2">DSM 105465</strain>
    </source>
</reference>
<gene>
    <name evidence="1" type="ORF">EVG20_g8329</name>
</gene>
<organism evidence="1 2">
    <name type="scientific">Dentipellis fragilis</name>
    <dbReference type="NCBI Taxonomy" id="205917"/>
    <lineage>
        <taxon>Eukaryota</taxon>
        <taxon>Fungi</taxon>
        <taxon>Dikarya</taxon>
        <taxon>Basidiomycota</taxon>
        <taxon>Agaricomycotina</taxon>
        <taxon>Agaricomycetes</taxon>
        <taxon>Russulales</taxon>
        <taxon>Hericiaceae</taxon>
        <taxon>Dentipellis</taxon>
    </lineage>
</organism>
<proteinExistence type="predicted"/>
<dbReference type="AlphaFoldDB" id="A0A4Y9Y7X2"/>
<dbReference type="OrthoDB" id="10471125at2759"/>
<accession>A0A4Y9Y7X2</accession>
<name>A0A4Y9Y7X2_9AGAM</name>
<comment type="caution">
    <text evidence="1">The sequence shown here is derived from an EMBL/GenBank/DDBJ whole genome shotgun (WGS) entry which is preliminary data.</text>
</comment>
<dbReference type="Proteomes" id="UP000298327">
    <property type="component" value="Unassembled WGS sequence"/>
</dbReference>